<feature type="transmembrane region" description="Helical" evidence="5">
    <location>
        <begin position="128"/>
        <end position="150"/>
    </location>
</feature>
<dbReference type="GO" id="GO:0005886">
    <property type="term" value="C:plasma membrane"/>
    <property type="evidence" value="ECO:0007669"/>
    <property type="project" value="TreeGrafter"/>
</dbReference>
<accession>A0A1W4WKC5</accession>
<feature type="chain" id="PRO_5010708924" evidence="6">
    <location>
        <begin position="32"/>
        <end position="434"/>
    </location>
</feature>
<keyword evidence="4 5" id="KW-0472">Membrane</keyword>
<dbReference type="AlphaFoldDB" id="A0A1W4WKC5"/>
<feature type="transmembrane region" description="Helical" evidence="5">
    <location>
        <begin position="162"/>
        <end position="181"/>
    </location>
</feature>
<dbReference type="PROSITE" id="PS50261">
    <property type="entry name" value="G_PROTEIN_RECEP_F2_4"/>
    <property type="match status" value="1"/>
</dbReference>
<evidence type="ECO:0000256" key="3">
    <source>
        <dbReference type="ARBA" id="ARBA00022989"/>
    </source>
</evidence>
<feature type="transmembrane region" description="Helical" evidence="5">
    <location>
        <begin position="352"/>
        <end position="378"/>
    </location>
</feature>
<dbReference type="GeneID" id="108736440"/>
<evidence type="ECO:0000256" key="1">
    <source>
        <dbReference type="ARBA" id="ARBA00004141"/>
    </source>
</evidence>
<evidence type="ECO:0000259" key="7">
    <source>
        <dbReference type="PROSITE" id="PS50261"/>
    </source>
</evidence>
<keyword evidence="2 5" id="KW-0812">Transmembrane</keyword>
<feature type="transmembrane region" description="Helical" evidence="5">
    <location>
        <begin position="324"/>
        <end position="346"/>
    </location>
</feature>
<dbReference type="Gene3D" id="1.20.1070.10">
    <property type="entry name" value="Rhodopsin 7-helix transmembrane proteins"/>
    <property type="match status" value="1"/>
</dbReference>
<evidence type="ECO:0000256" key="4">
    <source>
        <dbReference type="ARBA" id="ARBA00023136"/>
    </source>
</evidence>
<keyword evidence="3 5" id="KW-1133">Transmembrane helix</keyword>
<feature type="signal peptide" evidence="6">
    <location>
        <begin position="1"/>
        <end position="31"/>
    </location>
</feature>
<organism evidence="8 9">
    <name type="scientific">Agrilus planipennis</name>
    <name type="common">Emerald ash borer</name>
    <name type="synonym">Agrilus marcopoli</name>
    <dbReference type="NCBI Taxonomy" id="224129"/>
    <lineage>
        <taxon>Eukaryota</taxon>
        <taxon>Metazoa</taxon>
        <taxon>Ecdysozoa</taxon>
        <taxon>Arthropoda</taxon>
        <taxon>Hexapoda</taxon>
        <taxon>Insecta</taxon>
        <taxon>Pterygota</taxon>
        <taxon>Neoptera</taxon>
        <taxon>Endopterygota</taxon>
        <taxon>Coleoptera</taxon>
        <taxon>Polyphaga</taxon>
        <taxon>Elateriformia</taxon>
        <taxon>Buprestoidea</taxon>
        <taxon>Buprestidae</taxon>
        <taxon>Agrilinae</taxon>
        <taxon>Agrilus</taxon>
    </lineage>
</organism>
<gene>
    <name evidence="9" type="primary">LOC108736440</name>
</gene>
<name>A0A1W4WKC5_AGRPL</name>
<dbReference type="KEGG" id="apln:108736440"/>
<proteinExistence type="predicted"/>
<keyword evidence="6" id="KW-0732">Signal</keyword>
<dbReference type="PANTHER" id="PTHR47154">
    <property type="entry name" value="G-PROTEIN COUPLED RECEPTOR MTH-RELATED"/>
    <property type="match status" value="1"/>
</dbReference>
<dbReference type="InParanoid" id="A0A1W4WKC5"/>
<comment type="subcellular location">
    <subcellularLocation>
        <location evidence="1">Membrane</location>
        <topology evidence="1">Multi-pass membrane protein</topology>
    </subcellularLocation>
</comment>
<evidence type="ECO:0000313" key="9">
    <source>
        <dbReference type="RefSeq" id="XP_018324381.1"/>
    </source>
</evidence>
<dbReference type="GO" id="GO:0008528">
    <property type="term" value="F:G protein-coupled peptide receptor activity"/>
    <property type="evidence" value="ECO:0007669"/>
    <property type="project" value="TreeGrafter"/>
</dbReference>
<dbReference type="InterPro" id="IPR017981">
    <property type="entry name" value="GPCR_2-like_7TM"/>
</dbReference>
<dbReference type="OrthoDB" id="6082634at2759"/>
<dbReference type="GO" id="GO:0007166">
    <property type="term" value="P:cell surface receptor signaling pathway"/>
    <property type="evidence" value="ECO:0007669"/>
    <property type="project" value="InterPro"/>
</dbReference>
<evidence type="ECO:0000313" key="8">
    <source>
        <dbReference type="Proteomes" id="UP000192223"/>
    </source>
</evidence>
<sequence length="434" mass="49567">MLANVKTSNKKMAHIKKLLILLSIMILGVSADLSNKCCKDDAHLVMRTRRCSDGSKPFLDCNKYLYKKKRGVTTFSLDSHENLVIEENPNHSEFTIEHGSYCLDNLNDTDENVALICFDESNEPFWELRGGCAILSIIFMILVLIVYFLVPILRDLQGKCTMHAVANLTMAFAVLATVQLGRFDFPACEILGFNIYFFFLSAFAWLNVTCFHVWRNTVRPTTPSSPKYLYWISIAYGYGIPLTFLTGAIISHTVPGEHLKPGIGTNSCWLSGEKASWIYFYMPITFVLVTNIIMFCWTGTILWKTVGSNFRQSHKLKVLKTKCILYAKLSVIMGLTWIFEVLSYTFNNSQGFIKYIWIISDYVNMLQGILIFLVLVVFRKRAIKGIAERGLFCYKKWREIDDNESDNTDVLSPCGDELKELNKEHIIVNQEASI</sequence>
<dbReference type="Proteomes" id="UP000192223">
    <property type="component" value="Unplaced"/>
</dbReference>
<feature type="domain" description="G-protein coupled receptors family 2 profile 2" evidence="7">
    <location>
        <begin position="135"/>
        <end position="379"/>
    </location>
</feature>
<evidence type="ECO:0000256" key="2">
    <source>
        <dbReference type="ARBA" id="ARBA00022692"/>
    </source>
</evidence>
<keyword evidence="8" id="KW-1185">Reference proteome</keyword>
<dbReference type="Pfam" id="PF00002">
    <property type="entry name" value="7tm_2"/>
    <property type="match status" value="1"/>
</dbReference>
<dbReference type="InterPro" id="IPR051384">
    <property type="entry name" value="Mth_GPCR"/>
</dbReference>
<protein>
    <submittedName>
        <fullName evidence="9">G-protein coupled receptor Mth2-like</fullName>
    </submittedName>
</protein>
<feature type="transmembrane region" description="Helical" evidence="5">
    <location>
        <begin position="278"/>
        <end position="303"/>
    </location>
</feature>
<dbReference type="PANTHER" id="PTHR47154:SF2">
    <property type="entry name" value="G-PROTEIN COUPLED RECEPTOR MTH-RELATED"/>
    <property type="match status" value="1"/>
</dbReference>
<dbReference type="InterPro" id="IPR000832">
    <property type="entry name" value="GPCR_2_secretin-like"/>
</dbReference>
<reference evidence="9" key="1">
    <citation type="submission" date="2025-08" db="UniProtKB">
        <authorList>
            <consortium name="RefSeq"/>
        </authorList>
    </citation>
    <scope>IDENTIFICATION</scope>
    <source>
        <tissue evidence="9">Entire body</tissue>
    </source>
</reference>
<evidence type="ECO:0000256" key="5">
    <source>
        <dbReference type="SAM" id="Phobius"/>
    </source>
</evidence>
<dbReference type="CDD" id="cd15039">
    <property type="entry name" value="7tmB3_Methuselah-like"/>
    <property type="match status" value="1"/>
</dbReference>
<feature type="transmembrane region" description="Helical" evidence="5">
    <location>
        <begin position="228"/>
        <end position="250"/>
    </location>
</feature>
<dbReference type="RefSeq" id="XP_018324381.1">
    <property type="nucleotide sequence ID" value="XM_018468879.2"/>
</dbReference>
<dbReference type="STRING" id="224129.A0A1W4WKC5"/>
<feature type="transmembrane region" description="Helical" evidence="5">
    <location>
        <begin position="193"/>
        <end position="216"/>
    </location>
</feature>
<evidence type="ECO:0000256" key="6">
    <source>
        <dbReference type="SAM" id="SignalP"/>
    </source>
</evidence>